<sequence length="56" mass="6015">MAVSTSISTSGSRRRHRRLKSEKTPIVRNRKLVVGVLGLLLFALLASLGVIAANLS</sequence>
<reference evidence="2 3" key="1">
    <citation type="submission" date="2023-10" db="EMBL/GenBank/DDBJ databases">
        <title>Hymenobacter endophyticus sp. nov., an isolate from the leaf tissues of wheat.</title>
        <authorList>
            <person name="Dai Y."/>
        </authorList>
    </citation>
    <scope>NUCLEOTIDE SEQUENCE [LARGE SCALE GENOMIC DNA]</scope>
    <source>
        <strain evidence="2 3">ZK17L-C2</strain>
    </source>
</reference>
<comment type="caution">
    <text evidence="2">The sequence shown here is derived from an EMBL/GenBank/DDBJ whole genome shotgun (WGS) entry which is preliminary data.</text>
</comment>
<dbReference type="RefSeq" id="WP_315999656.1">
    <property type="nucleotide sequence ID" value="NZ_JAWDJT010000013.1"/>
</dbReference>
<feature type="region of interest" description="Disordered" evidence="1">
    <location>
        <begin position="1"/>
        <end position="22"/>
    </location>
</feature>
<proteinExistence type="predicted"/>
<dbReference type="Proteomes" id="UP001250698">
    <property type="component" value="Unassembled WGS sequence"/>
</dbReference>
<keyword evidence="3" id="KW-1185">Reference proteome</keyword>
<accession>A0ABU3TLF6</accession>
<protein>
    <submittedName>
        <fullName evidence="2">Uncharacterized protein</fullName>
    </submittedName>
</protein>
<gene>
    <name evidence="2" type="ORF">ROI90_17505</name>
</gene>
<organism evidence="2 3">
    <name type="scientific">Hymenobacter endophyticus</name>
    <dbReference type="NCBI Taxonomy" id="3076335"/>
    <lineage>
        <taxon>Bacteria</taxon>
        <taxon>Pseudomonadati</taxon>
        <taxon>Bacteroidota</taxon>
        <taxon>Cytophagia</taxon>
        <taxon>Cytophagales</taxon>
        <taxon>Hymenobacteraceae</taxon>
        <taxon>Hymenobacter</taxon>
    </lineage>
</organism>
<evidence type="ECO:0000313" key="3">
    <source>
        <dbReference type="Proteomes" id="UP001250698"/>
    </source>
</evidence>
<dbReference type="EMBL" id="JAWDJT010000013">
    <property type="protein sequence ID" value="MDU0372208.1"/>
    <property type="molecule type" value="Genomic_DNA"/>
</dbReference>
<evidence type="ECO:0000313" key="2">
    <source>
        <dbReference type="EMBL" id="MDU0372208.1"/>
    </source>
</evidence>
<evidence type="ECO:0000256" key="1">
    <source>
        <dbReference type="SAM" id="MobiDB-lite"/>
    </source>
</evidence>
<name>A0ABU3TLF6_9BACT</name>
<feature type="compositionally biased region" description="Low complexity" evidence="1">
    <location>
        <begin position="1"/>
        <end position="11"/>
    </location>
</feature>